<feature type="domain" description="Sigma-54 factor interaction" evidence="6">
    <location>
        <begin position="142"/>
        <end position="370"/>
    </location>
</feature>
<name>A0A8J2ZR19_9BACI</name>
<dbReference type="Proteomes" id="UP000602050">
    <property type="component" value="Unassembled WGS sequence"/>
</dbReference>
<dbReference type="Pfam" id="PF25601">
    <property type="entry name" value="AAA_lid_14"/>
    <property type="match status" value="1"/>
</dbReference>
<dbReference type="InterPro" id="IPR035965">
    <property type="entry name" value="PAS-like_dom_sf"/>
</dbReference>
<dbReference type="GO" id="GO:0043565">
    <property type="term" value="F:sequence-specific DNA binding"/>
    <property type="evidence" value="ECO:0007669"/>
    <property type="project" value="InterPro"/>
</dbReference>
<evidence type="ECO:0000256" key="3">
    <source>
        <dbReference type="ARBA" id="ARBA00023015"/>
    </source>
</evidence>
<dbReference type="Gene3D" id="1.10.8.60">
    <property type="match status" value="1"/>
</dbReference>
<dbReference type="Pfam" id="PF13426">
    <property type="entry name" value="PAS_9"/>
    <property type="match status" value="1"/>
</dbReference>
<gene>
    <name evidence="8" type="primary">rocR</name>
    <name evidence="8" type="ORF">GCM10010978_05470</name>
</gene>
<evidence type="ECO:0000313" key="9">
    <source>
        <dbReference type="Proteomes" id="UP000602050"/>
    </source>
</evidence>
<evidence type="ECO:0000256" key="4">
    <source>
        <dbReference type="ARBA" id="ARBA00023125"/>
    </source>
</evidence>
<dbReference type="InterPro" id="IPR009057">
    <property type="entry name" value="Homeodomain-like_sf"/>
</dbReference>
<dbReference type="PANTHER" id="PTHR32071:SF74">
    <property type="entry name" value="TRANSCRIPTIONAL ACTIVATOR ROCR"/>
    <property type="match status" value="1"/>
</dbReference>
<dbReference type="SUPFAM" id="SSF52540">
    <property type="entry name" value="P-loop containing nucleoside triphosphate hydrolases"/>
    <property type="match status" value="1"/>
</dbReference>
<dbReference type="PROSITE" id="PS50112">
    <property type="entry name" value="PAS"/>
    <property type="match status" value="1"/>
</dbReference>
<dbReference type="InterPro" id="IPR027417">
    <property type="entry name" value="P-loop_NTPase"/>
</dbReference>
<dbReference type="InterPro" id="IPR002078">
    <property type="entry name" value="Sigma_54_int"/>
</dbReference>
<dbReference type="CDD" id="cd00130">
    <property type="entry name" value="PAS"/>
    <property type="match status" value="1"/>
</dbReference>
<dbReference type="Gene3D" id="3.30.450.20">
    <property type="entry name" value="PAS domain"/>
    <property type="match status" value="1"/>
</dbReference>
<dbReference type="PROSITE" id="PS00676">
    <property type="entry name" value="SIGMA54_INTERACT_2"/>
    <property type="match status" value="1"/>
</dbReference>
<dbReference type="InterPro" id="IPR058031">
    <property type="entry name" value="AAA_lid_NorR"/>
</dbReference>
<evidence type="ECO:0000256" key="5">
    <source>
        <dbReference type="ARBA" id="ARBA00023163"/>
    </source>
</evidence>
<comment type="caution">
    <text evidence="8">The sequence shown here is derived from an EMBL/GenBank/DDBJ whole genome shotgun (WGS) entry which is preliminary data.</text>
</comment>
<keyword evidence="9" id="KW-1185">Reference proteome</keyword>
<dbReference type="InterPro" id="IPR025944">
    <property type="entry name" value="Sigma_54_int_dom_CS"/>
</dbReference>
<keyword evidence="1" id="KW-0547">Nucleotide-binding</keyword>
<evidence type="ECO:0000313" key="8">
    <source>
        <dbReference type="EMBL" id="GGH70493.1"/>
    </source>
</evidence>
<dbReference type="PANTHER" id="PTHR32071">
    <property type="entry name" value="TRANSCRIPTIONAL REGULATORY PROTEIN"/>
    <property type="match status" value="1"/>
</dbReference>
<dbReference type="PROSITE" id="PS00675">
    <property type="entry name" value="SIGMA54_INTERACT_1"/>
    <property type="match status" value="1"/>
</dbReference>
<dbReference type="PRINTS" id="PR01590">
    <property type="entry name" value="HTHFIS"/>
</dbReference>
<dbReference type="Pfam" id="PF02954">
    <property type="entry name" value="HTH_8"/>
    <property type="match status" value="1"/>
</dbReference>
<dbReference type="SUPFAM" id="SSF46689">
    <property type="entry name" value="Homeodomain-like"/>
    <property type="match status" value="1"/>
</dbReference>
<dbReference type="RefSeq" id="WP_188390842.1">
    <property type="nucleotide sequence ID" value="NZ_BMEV01000006.1"/>
</dbReference>
<dbReference type="NCBIfam" id="TIGR00229">
    <property type="entry name" value="sensory_box"/>
    <property type="match status" value="1"/>
</dbReference>
<proteinExistence type="predicted"/>
<evidence type="ECO:0000259" key="7">
    <source>
        <dbReference type="PROSITE" id="PS50112"/>
    </source>
</evidence>
<keyword evidence="3" id="KW-0805">Transcription regulation</keyword>
<dbReference type="InterPro" id="IPR000014">
    <property type="entry name" value="PAS"/>
</dbReference>
<keyword evidence="4" id="KW-0238">DNA-binding</keyword>
<organism evidence="8 9">
    <name type="scientific">Compostibacillus humi</name>
    <dbReference type="NCBI Taxonomy" id="1245525"/>
    <lineage>
        <taxon>Bacteria</taxon>
        <taxon>Bacillati</taxon>
        <taxon>Bacillota</taxon>
        <taxon>Bacilli</taxon>
        <taxon>Bacillales</taxon>
        <taxon>Bacillaceae</taxon>
        <taxon>Compostibacillus</taxon>
    </lineage>
</organism>
<dbReference type="PROSITE" id="PS50045">
    <property type="entry name" value="SIGMA54_INTERACT_4"/>
    <property type="match status" value="1"/>
</dbReference>
<dbReference type="PROSITE" id="PS00688">
    <property type="entry name" value="SIGMA54_INTERACT_3"/>
    <property type="match status" value="1"/>
</dbReference>
<evidence type="ECO:0000256" key="1">
    <source>
        <dbReference type="ARBA" id="ARBA00022741"/>
    </source>
</evidence>
<dbReference type="Gene3D" id="1.10.10.60">
    <property type="entry name" value="Homeodomain-like"/>
    <property type="match status" value="1"/>
</dbReference>
<dbReference type="GO" id="GO:0005524">
    <property type="term" value="F:ATP binding"/>
    <property type="evidence" value="ECO:0007669"/>
    <property type="project" value="UniProtKB-KW"/>
</dbReference>
<sequence length="457" mass="52316">MKANFDMEKIYEKILHEVDVGIHIVNQKGETIFYNQKMAEMESMDREEVLHKNILDVFTFSGTQHSTLVRSLKTGKRTGQKKQTYLNNRGKEITTINESFPIRQNGKIVAAAEIAKDVTQLERVIKENVFRNRTVKYTFDQIIGESCSMKTVIEEAKRATRTSSSVLIIGETGTGKELFAESIHNGSVRANGPFISQNCAAIPEDLMEGLLFGTRKGAFTGAVDRPGLFEQADGGTLLLDEINSLSYSLQAKLLRVIQEKKIRRLGDTKERNIDVRIITTMNEDPLEAIQHRRLRQDLYYRLSVVTLWIPPLRERKEDIPLLTRHFIAKYNKAFQMNVNSISPEAQAILFEHPWPGNVRELEHAIEGAMNMMMDEEEIGLENLPVPYRKMYSPKGKSEKFNFPAERKPLKEKLAEMEKAYIEEVLAENGYNVTRAAQTLGISRQSLQYRLKKFALKR</sequence>
<evidence type="ECO:0000259" key="6">
    <source>
        <dbReference type="PROSITE" id="PS50045"/>
    </source>
</evidence>
<dbReference type="GO" id="GO:0006355">
    <property type="term" value="P:regulation of DNA-templated transcription"/>
    <property type="evidence" value="ECO:0007669"/>
    <property type="project" value="InterPro"/>
</dbReference>
<accession>A0A8J2ZR19</accession>
<dbReference type="EMBL" id="BMEV01000006">
    <property type="protein sequence ID" value="GGH70493.1"/>
    <property type="molecule type" value="Genomic_DNA"/>
</dbReference>
<dbReference type="InterPro" id="IPR003593">
    <property type="entry name" value="AAA+_ATPase"/>
</dbReference>
<dbReference type="FunFam" id="3.40.50.300:FF:000006">
    <property type="entry name" value="DNA-binding transcriptional regulator NtrC"/>
    <property type="match status" value="1"/>
</dbReference>
<keyword evidence="2" id="KW-0067">ATP-binding</keyword>
<feature type="domain" description="PAS" evidence="7">
    <location>
        <begin position="7"/>
        <end position="58"/>
    </location>
</feature>
<reference evidence="8" key="2">
    <citation type="submission" date="2020-09" db="EMBL/GenBank/DDBJ databases">
        <authorList>
            <person name="Sun Q."/>
            <person name="Zhou Y."/>
        </authorList>
    </citation>
    <scope>NUCLEOTIDE SEQUENCE</scope>
    <source>
        <strain evidence="8">CGMCC 1.12360</strain>
    </source>
</reference>
<protein>
    <submittedName>
        <fullName evidence="8">Arginine utilization regulatory protein RocR</fullName>
    </submittedName>
</protein>
<reference evidence="8" key="1">
    <citation type="journal article" date="2014" name="Int. J. Syst. Evol. Microbiol.">
        <title>Complete genome sequence of Corynebacterium casei LMG S-19264T (=DSM 44701T), isolated from a smear-ripened cheese.</title>
        <authorList>
            <consortium name="US DOE Joint Genome Institute (JGI-PGF)"/>
            <person name="Walter F."/>
            <person name="Albersmeier A."/>
            <person name="Kalinowski J."/>
            <person name="Ruckert C."/>
        </authorList>
    </citation>
    <scope>NUCLEOTIDE SEQUENCE</scope>
    <source>
        <strain evidence="8">CGMCC 1.12360</strain>
    </source>
</reference>
<dbReference type="SUPFAM" id="SSF55785">
    <property type="entry name" value="PYP-like sensor domain (PAS domain)"/>
    <property type="match status" value="1"/>
</dbReference>
<dbReference type="Pfam" id="PF00158">
    <property type="entry name" value="Sigma54_activat"/>
    <property type="match status" value="1"/>
</dbReference>
<evidence type="ECO:0000256" key="2">
    <source>
        <dbReference type="ARBA" id="ARBA00022840"/>
    </source>
</evidence>
<dbReference type="AlphaFoldDB" id="A0A8J2ZR19"/>
<dbReference type="InterPro" id="IPR002197">
    <property type="entry name" value="HTH_Fis"/>
</dbReference>
<keyword evidence="5" id="KW-0804">Transcription</keyword>
<dbReference type="SMART" id="SM00382">
    <property type="entry name" value="AAA"/>
    <property type="match status" value="1"/>
</dbReference>
<dbReference type="Gene3D" id="3.40.50.300">
    <property type="entry name" value="P-loop containing nucleotide triphosphate hydrolases"/>
    <property type="match status" value="1"/>
</dbReference>
<dbReference type="InterPro" id="IPR025943">
    <property type="entry name" value="Sigma_54_int_dom_ATP-bd_2"/>
</dbReference>
<dbReference type="InterPro" id="IPR025662">
    <property type="entry name" value="Sigma_54_int_dom_ATP-bd_1"/>
</dbReference>
<dbReference type="CDD" id="cd00009">
    <property type="entry name" value="AAA"/>
    <property type="match status" value="1"/>
</dbReference>